<dbReference type="Proteomes" id="UP000255163">
    <property type="component" value="Unassembled WGS sequence"/>
</dbReference>
<gene>
    <name evidence="1" type="ORF">NCTC12123_02789</name>
</gene>
<accession>A0A376F9Z5</accession>
<organism evidence="1 2">
    <name type="scientific">Enterobacter asburiae</name>
    <dbReference type="NCBI Taxonomy" id="61645"/>
    <lineage>
        <taxon>Bacteria</taxon>
        <taxon>Pseudomonadati</taxon>
        <taxon>Pseudomonadota</taxon>
        <taxon>Gammaproteobacteria</taxon>
        <taxon>Enterobacterales</taxon>
        <taxon>Enterobacteriaceae</taxon>
        <taxon>Enterobacter</taxon>
        <taxon>Enterobacter cloacae complex</taxon>
    </lineage>
</organism>
<evidence type="ECO:0000313" key="1">
    <source>
        <dbReference type="EMBL" id="STD21527.1"/>
    </source>
</evidence>
<proteinExistence type="predicted"/>
<evidence type="ECO:0000313" key="2">
    <source>
        <dbReference type="Proteomes" id="UP000255163"/>
    </source>
</evidence>
<protein>
    <submittedName>
        <fullName evidence="1">Uncharacterized protein</fullName>
    </submittedName>
</protein>
<sequence>MPILDLRFSNKSIHQLPHPLTGCQEYRDIHCQNLRALVYPNRITLAFRATINNQRIYETLGQFPQLCVEDARQHVMKLLADKKSSCGSVPSIHCGTGHQ</sequence>
<dbReference type="AlphaFoldDB" id="A0A376F9Z5"/>
<reference evidence="1 2" key="1">
    <citation type="submission" date="2018-06" db="EMBL/GenBank/DDBJ databases">
        <authorList>
            <consortium name="Pathogen Informatics"/>
            <person name="Doyle S."/>
        </authorList>
    </citation>
    <scope>NUCLEOTIDE SEQUENCE [LARGE SCALE GENOMIC DNA]</scope>
    <source>
        <strain evidence="1 2">NCTC12123</strain>
    </source>
</reference>
<name>A0A376F9Z5_ENTAS</name>
<dbReference type="EMBL" id="UFYI01000007">
    <property type="protein sequence ID" value="STD21527.1"/>
    <property type="molecule type" value="Genomic_DNA"/>
</dbReference>